<protein>
    <submittedName>
        <fullName evidence="1">Abi family protein</fullName>
    </submittedName>
</protein>
<sequence>MKSRVFEQLISSERFLRYQAASAYNNRKAMILYRYNLQLSQELFSMISIFEIILRNKIDQEMSQSDWLRDAVQSGGIFDTPACIKTKEIIEKKYRKIHRNGSYSHGKLIAELNFGLWTNLFQPNQYNAVLNTGKDISRIAVLSSVLPLINCSGDNKREQIHKVLGEINQIRNRIAHHEPICFNRRLGRHTRKNTYYVRKKYQLIINMLKDMSVDTDGLFYGLDHVLKICDKIDAL</sequence>
<name>A0ABY7RJA3_9NEIS</name>
<dbReference type="EMBL" id="CP116766">
    <property type="protein sequence ID" value="WCL71700.1"/>
    <property type="molecule type" value="Genomic_DNA"/>
</dbReference>
<dbReference type="Proteomes" id="UP001221268">
    <property type="component" value="Chromosome"/>
</dbReference>
<dbReference type="InterPro" id="IPR011664">
    <property type="entry name" value="Abi_system_AbiD/AbiF-like"/>
</dbReference>
<organism evidence="1 2">
    <name type="scientific">Neisseria lisongii</name>
    <dbReference type="NCBI Taxonomy" id="2912188"/>
    <lineage>
        <taxon>Bacteria</taxon>
        <taxon>Pseudomonadati</taxon>
        <taxon>Pseudomonadota</taxon>
        <taxon>Betaproteobacteria</taxon>
        <taxon>Neisseriales</taxon>
        <taxon>Neisseriaceae</taxon>
        <taxon>Neisseria</taxon>
    </lineage>
</organism>
<reference evidence="1 2" key="1">
    <citation type="submission" date="2023-01" db="EMBL/GenBank/DDBJ databases">
        <authorList>
            <person name="Yang C."/>
        </authorList>
    </citation>
    <scope>NUCLEOTIDE SEQUENCE [LARGE SCALE GENOMIC DNA]</scope>
    <source>
        <strain evidence="1 2">ZJ106</strain>
    </source>
</reference>
<accession>A0ABY7RJA3</accession>
<evidence type="ECO:0000313" key="1">
    <source>
        <dbReference type="EMBL" id="WCL71700.1"/>
    </source>
</evidence>
<proteinExistence type="predicted"/>
<evidence type="ECO:0000313" key="2">
    <source>
        <dbReference type="Proteomes" id="UP001221268"/>
    </source>
</evidence>
<dbReference type="Pfam" id="PF07751">
    <property type="entry name" value="Abi_2"/>
    <property type="match status" value="1"/>
</dbReference>
<keyword evidence="2" id="KW-1185">Reference proteome</keyword>
<gene>
    <name evidence="1" type="ORF">PJU73_00795</name>
</gene>